<name>A0A0A2E6F5_9PORP</name>
<reference evidence="1 2" key="1">
    <citation type="submission" date="2014-09" db="EMBL/GenBank/DDBJ databases">
        <title>Draft Genome Sequence of Porphyromonas macacae COT-192_OH2859.</title>
        <authorList>
            <person name="Wallis C."/>
            <person name="Deusch O."/>
            <person name="O'Flynn C."/>
            <person name="Davis I."/>
            <person name="Horsfall A."/>
            <person name="Kirkwood N."/>
            <person name="Harris S."/>
            <person name="Eisen J.A."/>
            <person name="Coil D.A."/>
            <person name="Darling A.E."/>
            <person name="Jospin G."/>
            <person name="Alexiev A."/>
        </authorList>
    </citation>
    <scope>NUCLEOTIDE SEQUENCE [LARGE SCALE GENOMIC DNA]</scope>
    <source>
        <strain evidence="2">COT-192 OH2859</strain>
    </source>
</reference>
<gene>
    <name evidence="1" type="ORF">HQ47_09160</name>
</gene>
<evidence type="ECO:0000313" key="2">
    <source>
        <dbReference type="Proteomes" id="UP000030103"/>
    </source>
</evidence>
<dbReference type="EMBL" id="JRFA01000025">
    <property type="protein sequence ID" value="KGN73015.1"/>
    <property type="molecule type" value="Genomic_DNA"/>
</dbReference>
<comment type="caution">
    <text evidence="1">The sequence shown here is derived from an EMBL/GenBank/DDBJ whole genome shotgun (WGS) entry which is preliminary data.</text>
</comment>
<organism evidence="1 2">
    <name type="scientific">Porphyromonas macacae</name>
    <dbReference type="NCBI Taxonomy" id="28115"/>
    <lineage>
        <taxon>Bacteria</taxon>
        <taxon>Pseudomonadati</taxon>
        <taxon>Bacteroidota</taxon>
        <taxon>Bacteroidia</taxon>
        <taxon>Bacteroidales</taxon>
        <taxon>Porphyromonadaceae</taxon>
        <taxon>Porphyromonas</taxon>
    </lineage>
</organism>
<proteinExistence type="predicted"/>
<protein>
    <submittedName>
        <fullName evidence="1">Uncharacterized protein</fullName>
    </submittedName>
</protein>
<keyword evidence="2" id="KW-1185">Reference proteome</keyword>
<dbReference type="Proteomes" id="UP000030103">
    <property type="component" value="Unassembled WGS sequence"/>
</dbReference>
<evidence type="ECO:0000313" key="1">
    <source>
        <dbReference type="EMBL" id="KGN73015.1"/>
    </source>
</evidence>
<dbReference type="AlphaFoldDB" id="A0A0A2E6F5"/>
<dbReference type="STRING" id="28115.HQ47_09160"/>
<sequence length="69" mass="8342">MFTDPVLFDYQKDLEGGKMRASTFYSAKHDKTDLKKEKRTILRIVRWFQQSIKYEEILFLIKPVILFLI</sequence>
<accession>A0A0A2E6F5</accession>